<organism evidence="6 7">
    <name type="scientific">Marinobacter nauticus</name>
    <name type="common">Marinobacter hydrocarbonoclasticus</name>
    <name type="synonym">Marinobacter aquaeolei</name>
    <dbReference type="NCBI Taxonomy" id="2743"/>
    <lineage>
        <taxon>Bacteria</taxon>
        <taxon>Pseudomonadati</taxon>
        <taxon>Pseudomonadota</taxon>
        <taxon>Gammaproteobacteria</taxon>
        <taxon>Pseudomonadales</taxon>
        <taxon>Marinobacteraceae</taxon>
        <taxon>Marinobacter</taxon>
    </lineage>
</organism>
<dbReference type="PANTHER" id="PTHR45566">
    <property type="entry name" value="HTH-TYPE TRANSCRIPTIONAL REGULATOR YHJB-RELATED"/>
    <property type="match status" value="1"/>
</dbReference>
<dbReference type="CDD" id="cd06170">
    <property type="entry name" value="LuxR_C_like"/>
    <property type="match status" value="1"/>
</dbReference>
<evidence type="ECO:0000259" key="4">
    <source>
        <dbReference type="PROSITE" id="PS50110"/>
    </source>
</evidence>
<keyword evidence="1" id="KW-0238">DNA-binding</keyword>
<dbReference type="PRINTS" id="PR00038">
    <property type="entry name" value="HTHLUXR"/>
</dbReference>
<dbReference type="GO" id="GO:0000160">
    <property type="term" value="P:phosphorelay signal transduction system"/>
    <property type="evidence" value="ECO:0007669"/>
    <property type="project" value="InterPro"/>
</dbReference>
<gene>
    <name evidence="6" type="ORF">DET51_102213</name>
    <name evidence="5" type="ORF">DET64_102213</name>
</gene>
<dbReference type="EMBL" id="QPJB01000002">
    <property type="protein sequence ID" value="RCW37067.1"/>
    <property type="molecule type" value="Genomic_DNA"/>
</dbReference>
<evidence type="ECO:0000256" key="2">
    <source>
        <dbReference type="PROSITE-ProRule" id="PRU00169"/>
    </source>
</evidence>
<dbReference type="Proteomes" id="UP000252795">
    <property type="component" value="Unassembled WGS sequence"/>
</dbReference>
<dbReference type="SMART" id="SM00448">
    <property type="entry name" value="REC"/>
    <property type="match status" value="1"/>
</dbReference>
<dbReference type="Proteomes" id="UP000253065">
    <property type="component" value="Unassembled WGS sequence"/>
</dbReference>
<dbReference type="RefSeq" id="WP_023009550.1">
    <property type="nucleotide sequence ID" value="NZ_QNSA01000002.1"/>
</dbReference>
<evidence type="ECO:0000313" key="8">
    <source>
        <dbReference type="Proteomes" id="UP000253065"/>
    </source>
</evidence>
<dbReference type="Pfam" id="PF00072">
    <property type="entry name" value="Response_reg"/>
    <property type="match status" value="1"/>
</dbReference>
<protein>
    <submittedName>
        <fullName evidence="6">LuxR family two component transcriptional regulator</fullName>
    </submittedName>
</protein>
<dbReference type="AlphaFoldDB" id="A0A368V7B8"/>
<evidence type="ECO:0000313" key="7">
    <source>
        <dbReference type="Proteomes" id="UP000252795"/>
    </source>
</evidence>
<dbReference type="InterPro" id="IPR036388">
    <property type="entry name" value="WH-like_DNA-bd_sf"/>
</dbReference>
<feature type="domain" description="Response regulatory" evidence="4">
    <location>
        <begin position="23"/>
        <end position="140"/>
    </location>
</feature>
<comment type="caution">
    <text evidence="6">The sequence shown here is derived from an EMBL/GenBank/DDBJ whole genome shotgun (WGS) entry which is preliminary data.</text>
</comment>
<dbReference type="InterPro" id="IPR011006">
    <property type="entry name" value="CheY-like_superfamily"/>
</dbReference>
<dbReference type="InterPro" id="IPR051015">
    <property type="entry name" value="EvgA-like"/>
</dbReference>
<evidence type="ECO:0000313" key="6">
    <source>
        <dbReference type="EMBL" id="RCW37067.1"/>
    </source>
</evidence>
<proteinExistence type="predicted"/>
<keyword evidence="2" id="KW-0597">Phosphoprotein</keyword>
<evidence type="ECO:0000313" key="5">
    <source>
        <dbReference type="EMBL" id="RBP76194.1"/>
    </source>
</evidence>
<dbReference type="PROSITE" id="PS50043">
    <property type="entry name" value="HTH_LUXR_2"/>
    <property type="match status" value="1"/>
</dbReference>
<dbReference type="GO" id="GO:0003677">
    <property type="term" value="F:DNA binding"/>
    <property type="evidence" value="ECO:0007669"/>
    <property type="project" value="UniProtKB-KW"/>
</dbReference>
<dbReference type="Pfam" id="PF00196">
    <property type="entry name" value="GerE"/>
    <property type="match status" value="1"/>
</dbReference>
<evidence type="ECO:0000256" key="1">
    <source>
        <dbReference type="ARBA" id="ARBA00023125"/>
    </source>
</evidence>
<dbReference type="Gene3D" id="1.10.10.10">
    <property type="entry name" value="Winged helix-like DNA-binding domain superfamily/Winged helix DNA-binding domain"/>
    <property type="match status" value="1"/>
</dbReference>
<dbReference type="InterPro" id="IPR001789">
    <property type="entry name" value="Sig_transdc_resp-reg_receiver"/>
</dbReference>
<accession>A0A368V7B8</accession>
<dbReference type="GO" id="GO:0006355">
    <property type="term" value="P:regulation of DNA-templated transcription"/>
    <property type="evidence" value="ECO:0007669"/>
    <property type="project" value="InterPro"/>
</dbReference>
<name>A0A368V7B8_MARNT</name>
<dbReference type="PROSITE" id="PS50110">
    <property type="entry name" value="RESPONSE_REGULATORY"/>
    <property type="match status" value="1"/>
</dbReference>
<reference evidence="6 7" key="1">
    <citation type="submission" date="2018-07" db="EMBL/GenBank/DDBJ databases">
        <title>Freshwater and sediment microbial communities from various areas in North America, analyzing microbe dynamics in response to fracking.</title>
        <authorList>
            <person name="Lamendella R."/>
        </authorList>
    </citation>
    <scope>NUCLEOTIDE SEQUENCE [LARGE SCALE GENOMIC DNA]</scope>
    <source>
        <strain evidence="6 7">114E</strain>
        <strain evidence="5 8">114E_o</strain>
    </source>
</reference>
<dbReference type="SUPFAM" id="SSF46894">
    <property type="entry name" value="C-terminal effector domain of the bipartite response regulators"/>
    <property type="match status" value="1"/>
</dbReference>
<evidence type="ECO:0000259" key="3">
    <source>
        <dbReference type="PROSITE" id="PS50043"/>
    </source>
</evidence>
<dbReference type="EMBL" id="QNSA01000002">
    <property type="protein sequence ID" value="RBP76194.1"/>
    <property type="molecule type" value="Genomic_DNA"/>
</dbReference>
<dbReference type="PANTHER" id="PTHR45566:SF1">
    <property type="entry name" value="HTH-TYPE TRANSCRIPTIONAL REGULATOR YHJB-RELATED"/>
    <property type="match status" value="1"/>
</dbReference>
<keyword evidence="8" id="KW-1185">Reference proteome</keyword>
<feature type="modified residue" description="4-aspartylphosphate" evidence="2">
    <location>
        <position position="75"/>
    </location>
</feature>
<dbReference type="Gene3D" id="3.40.50.2300">
    <property type="match status" value="1"/>
</dbReference>
<dbReference type="SUPFAM" id="SSF52172">
    <property type="entry name" value="CheY-like"/>
    <property type="match status" value="1"/>
</dbReference>
<dbReference type="InterPro" id="IPR000792">
    <property type="entry name" value="Tscrpt_reg_LuxR_C"/>
</dbReference>
<dbReference type="SMART" id="SM00421">
    <property type="entry name" value="HTH_LUXR"/>
    <property type="match status" value="1"/>
</dbReference>
<feature type="domain" description="HTH luxR-type" evidence="3">
    <location>
        <begin position="152"/>
        <end position="217"/>
    </location>
</feature>
<dbReference type="InterPro" id="IPR016032">
    <property type="entry name" value="Sig_transdc_resp-reg_C-effctor"/>
</dbReference>
<sequence>MHVTSLRHGSSSAEHHRTTAFEKVLLVDDHALFAQALAGLIRQEELALSVVTVGTLQAAAEQLVHGTGVDLVLLDLALNGEAGLSLLPRLAGLRNTPPVVIISSSEDESTVRAVRTAGAAGFLAKSAGRAALVRMMQSVRRGQGYFPGGMPPLVSETPLTPRQLEVLTLLAQGFPNKRICQSLGLTEHTVKTHLKAIFTHLGVHNRTECVNRARALGWL</sequence>